<dbReference type="GO" id="GO:0005886">
    <property type="term" value="C:plasma membrane"/>
    <property type="evidence" value="ECO:0007669"/>
    <property type="project" value="UniProtKB-UniRule"/>
</dbReference>
<name>A0A346NSD9_9ALTE</name>
<evidence type="ECO:0000256" key="1">
    <source>
        <dbReference type="ARBA" id="ARBA00022475"/>
    </source>
</evidence>
<proteinExistence type="inferred from homology"/>
<dbReference type="OrthoDB" id="9814591at2"/>
<dbReference type="Pfam" id="PF02618">
    <property type="entry name" value="YceG"/>
    <property type="match status" value="1"/>
</dbReference>
<dbReference type="Proteomes" id="UP000262073">
    <property type="component" value="Chromosome"/>
</dbReference>
<evidence type="ECO:0000256" key="2">
    <source>
        <dbReference type="ARBA" id="ARBA00022692"/>
    </source>
</evidence>
<evidence type="ECO:0000256" key="7">
    <source>
        <dbReference type="HAMAP-Rule" id="MF_02065"/>
    </source>
</evidence>
<keyword evidence="6 7" id="KW-0961">Cell wall biogenesis/degradation</keyword>
<evidence type="ECO:0000256" key="4">
    <source>
        <dbReference type="ARBA" id="ARBA00023136"/>
    </source>
</evidence>
<comment type="catalytic activity">
    <reaction evidence="7">
        <text>a peptidoglycan chain = a peptidoglycan chain with N-acetyl-1,6-anhydromuramyl-[peptide] at the reducing end + a peptidoglycan chain with N-acetylglucosamine at the non-reducing end.</text>
        <dbReference type="EC" id="4.2.2.29"/>
    </reaction>
</comment>
<dbReference type="FunFam" id="3.30.160.60:FF:000242">
    <property type="entry name" value="Endolytic murein transglycosylase"/>
    <property type="match status" value="1"/>
</dbReference>
<dbReference type="GO" id="GO:0008932">
    <property type="term" value="F:lytic endotransglycosylase activity"/>
    <property type="evidence" value="ECO:0007669"/>
    <property type="project" value="UniProtKB-UniRule"/>
</dbReference>
<evidence type="ECO:0000256" key="3">
    <source>
        <dbReference type="ARBA" id="ARBA00022989"/>
    </source>
</evidence>
<dbReference type="Gene3D" id="3.30.160.60">
    <property type="entry name" value="Classic Zinc Finger"/>
    <property type="match status" value="2"/>
</dbReference>
<evidence type="ECO:0000313" key="9">
    <source>
        <dbReference type="Proteomes" id="UP000262073"/>
    </source>
</evidence>
<evidence type="ECO:0000256" key="5">
    <source>
        <dbReference type="ARBA" id="ARBA00023239"/>
    </source>
</evidence>
<feature type="site" description="Important for catalytic activity" evidence="7">
    <location>
        <position position="221"/>
    </location>
</feature>
<comment type="function">
    <text evidence="7">Functions as a peptidoglycan terminase that cleaves nascent peptidoglycan strands endolytically to terminate their elongation.</text>
</comment>
<keyword evidence="3 7" id="KW-1133">Transmembrane helix</keyword>
<protein>
    <recommendedName>
        <fullName evidence="7">Endolytic murein transglycosylase</fullName>
        <ecNumber evidence="7">4.2.2.29</ecNumber>
    </recommendedName>
    <alternativeName>
        <fullName evidence="7">Peptidoglycan lytic transglycosylase</fullName>
    </alternativeName>
    <alternativeName>
        <fullName evidence="7">Peptidoglycan polymerization terminase</fullName>
    </alternativeName>
</protein>
<dbReference type="AlphaFoldDB" id="A0A346NSD9"/>
<organism evidence="8 9">
    <name type="scientific">Salinimonas sediminis</name>
    <dbReference type="NCBI Taxonomy" id="2303538"/>
    <lineage>
        <taxon>Bacteria</taxon>
        <taxon>Pseudomonadati</taxon>
        <taxon>Pseudomonadota</taxon>
        <taxon>Gammaproteobacteria</taxon>
        <taxon>Alteromonadales</taxon>
        <taxon>Alteromonadaceae</taxon>
        <taxon>Alteromonas/Salinimonas group</taxon>
        <taxon>Salinimonas</taxon>
    </lineage>
</organism>
<keyword evidence="5 7" id="KW-0456">Lyase</keyword>
<dbReference type="RefSeq" id="WP_108566371.1">
    <property type="nucleotide sequence ID" value="NZ_CP031769.1"/>
</dbReference>
<sequence>MTIIKTSLAGLFLLVVIAVSGAVYFKHQISNPLNVSEPTLLVIPKGTTGHGALSLLQNSGFTDIDTLSGKLWLKFFAHGGHVKAGTYQLTGQMTLTDAFWMFSQGAEYQFSVSLIDGLTLQQWETILANHPHINNDLSAQVTADLLAQWPWQPEDGLASLEGLFLADTYHFTANTRASTILRRAMHSMQEFLAAQWEGRTVGLPLASPYEALILASIIEKETAVGAERARIAGVFVNRLEQNMRLQTDPTVIYGIGATFDGNITRRHLREKTAYNTYVIRGLPPTPIAMAGRPAIKAALNPALTDELYFVAKGDGSHQFSQTLEEHNQAVRKYQLN</sequence>
<dbReference type="GO" id="GO:0009252">
    <property type="term" value="P:peptidoglycan biosynthetic process"/>
    <property type="evidence" value="ECO:0007669"/>
    <property type="project" value="UniProtKB-UniRule"/>
</dbReference>
<dbReference type="EMBL" id="CP031769">
    <property type="protein sequence ID" value="AXR08446.1"/>
    <property type="molecule type" value="Genomic_DNA"/>
</dbReference>
<reference evidence="8 9" key="1">
    <citation type="submission" date="2018-08" db="EMBL/GenBank/DDBJ databases">
        <title>Salinimonas sediminis sp. nov., a piezophilic bacterium isolated from a deep-sea sediment sample from the New Britain Trench.</title>
        <authorList>
            <person name="Cao J."/>
        </authorList>
    </citation>
    <scope>NUCLEOTIDE SEQUENCE [LARGE SCALE GENOMIC DNA]</scope>
    <source>
        <strain evidence="8 9">N102</strain>
    </source>
</reference>
<keyword evidence="4 7" id="KW-0472">Membrane</keyword>
<dbReference type="PANTHER" id="PTHR30518">
    <property type="entry name" value="ENDOLYTIC MUREIN TRANSGLYCOSYLASE"/>
    <property type="match status" value="1"/>
</dbReference>
<keyword evidence="9" id="KW-1185">Reference proteome</keyword>
<keyword evidence="7" id="KW-0997">Cell inner membrane</keyword>
<dbReference type="EC" id="4.2.2.29" evidence="7"/>
<keyword evidence="1 7" id="KW-1003">Cell membrane</keyword>
<accession>A0A346NSD9</accession>
<keyword evidence="2 7" id="KW-0812">Transmembrane</keyword>
<comment type="similarity">
    <text evidence="7">Belongs to the transglycosylase MltG family.</text>
</comment>
<dbReference type="KEGG" id="salm:D0Y50_07965"/>
<dbReference type="CDD" id="cd08010">
    <property type="entry name" value="MltG_like"/>
    <property type="match status" value="1"/>
</dbReference>
<dbReference type="HAMAP" id="MF_02065">
    <property type="entry name" value="MltG"/>
    <property type="match status" value="1"/>
</dbReference>
<dbReference type="NCBIfam" id="TIGR00247">
    <property type="entry name" value="endolytic transglycosylase MltG"/>
    <property type="match status" value="1"/>
</dbReference>
<dbReference type="InterPro" id="IPR003770">
    <property type="entry name" value="MLTG-like"/>
</dbReference>
<dbReference type="PANTHER" id="PTHR30518:SF2">
    <property type="entry name" value="ENDOLYTIC MUREIN TRANSGLYCOSYLASE"/>
    <property type="match status" value="1"/>
</dbReference>
<evidence type="ECO:0000313" key="8">
    <source>
        <dbReference type="EMBL" id="AXR08446.1"/>
    </source>
</evidence>
<gene>
    <name evidence="7 8" type="primary">mltG</name>
    <name evidence="8" type="ORF">D0Y50_07965</name>
</gene>
<evidence type="ECO:0000256" key="6">
    <source>
        <dbReference type="ARBA" id="ARBA00023316"/>
    </source>
</evidence>
<dbReference type="GO" id="GO:0071555">
    <property type="term" value="P:cell wall organization"/>
    <property type="evidence" value="ECO:0007669"/>
    <property type="project" value="UniProtKB-KW"/>
</dbReference>